<dbReference type="Proteomes" id="UP000621500">
    <property type="component" value="Unassembled WGS sequence"/>
</dbReference>
<organism evidence="1 2">
    <name type="scientific">Plantactinospora mayteni</name>
    <dbReference type="NCBI Taxonomy" id="566021"/>
    <lineage>
        <taxon>Bacteria</taxon>
        <taxon>Bacillati</taxon>
        <taxon>Actinomycetota</taxon>
        <taxon>Actinomycetes</taxon>
        <taxon>Micromonosporales</taxon>
        <taxon>Micromonosporaceae</taxon>
        <taxon>Plantactinospora</taxon>
    </lineage>
</organism>
<accession>A0ABQ4EVP9</accession>
<keyword evidence="2" id="KW-1185">Reference proteome</keyword>
<reference evidence="1 2" key="1">
    <citation type="submission" date="2021-01" db="EMBL/GenBank/DDBJ databases">
        <title>Whole genome shotgun sequence of Plantactinospora mayteni NBRC 109088.</title>
        <authorList>
            <person name="Komaki H."/>
            <person name="Tamura T."/>
        </authorList>
    </citation>
    <scope>NUCLEOTIDE SEQUENCE [LARGE SCALE GENOMIC DNA]</scope>
    <source>
        <strain evidence="1 2">NBRC 109088</strain>
    </source>
</reference>
<protein>
    <submittedName>
        <fullName evidence="1">Uncharacterized protein</fullName>
    </submittedName>
</protein>
<proteinExistence type="predicted"/>
<dbReference type="EMBL" id="BONX01000036">
    <property type="protein sequence ID" value="GIG98750.1"/>
    <property type="molecule type" value="Genomic_DNA"/>
</dbReference>
<name>A0ABQ4EVP9_9ACTN</name>
<sequence length="59" mass="6768">MPQERRSRSICSATMVMMKLGDETTAEVHGTGWHLEVFEERLPLPEIIRRRVCQELVGG</sequence>
<gene>
    <name evidence="1" type="ORF">Pma05_53230</name>
</gene>
<evidence type="ECO:0000313" key="2">
    <source>
        <dbReference type="Proteomes" id="UP000621500"/>
    </source>
</evidence>
<evidence type="ECO:0000313" key="1">
    <source>
        <dbReference type="EMBL" id="GIG98750.1"/>
    </source>
</evidence>
<comment type="caution">
    <text evidence="1">The sequence shown here is derived from an EMBL/GenBank/DDBJ whole genome shotgun (WGS) entry which is preliminary data.</text>
</comment>